<dbReference type="InterPro" id="IPR040703">
    <property type="entry name" value="LCIB/C_CA"/>
</dbReference>
<organism evidence="2 3">
    <name type="scientific">Dyadobacter jiangsuensis</name>
    <dbReference type="NCBI Taxonomy" id="1591085"/>
    <lineage>
        <taxon>Bacteria</taxon>
        <taxon>Pseudomonadati</taxon>
        <taxon>Bacteroidota</taxon>
        <taxon>Cytophagia</taxon>
        <taxon>Cytophagales</taxon>
        <taxon>Spirosomataceae</taxon>
        <taxon>Dyadobacter</taxon>
    </lineage>
</organism>
<feature type="domain" description="Limiting CO2-inducible protein B/C beta carbonyic anhydrase" evidence="1">
    <location>
        <begin position="18"/>
        <end position="232"/>
    </location>
</feature>
<dbReference type="Pfam" id="PF18599">
    <property type="entry name" value="LCIB_C_CA"/>
    <property type="match status" value="1"/>
</dbReference>
<evidence type="ECO:0000313" key="2">
    <source>
        <dbReference type="EMBL" id="PSL21406.1"/>
    </source>
</evidence>
<dbReference type="PANTHER" id="PTHR38016">
    <property type="entry name" value="UNNAMED PRODUCT"/>
    <property type="match status" value="1"/>
</dbReference>
<protein>
    <recommendedName>
        <fullName evidence="1">Limiting CO2-inducible protein B/C beta carbonyic anhydrase domain-containing protein</fullName>
    </recommendedName>
</protein>
<dbReference type="PANTHER" id="PTHR38016:SF1">
    <property type="entry name" value="LIMITING CO2-INDUCIBLE PROTEIN B_C BETA CARBONYIC ANHYDRASE DOMAIN-CONTAINING PROTEIN"/>
    <property type="match status" value="1"/>
</dbReference>
<dbReference type="Proteomes" id="UP000241964">
    <property type="component" value="Unassembled WGS sequence"/>
</dbReference>
<keyword evidence="3" id="KW-1185">Reference proteome</keyword>
<evidence type="ECO:0000313" key="3">
    <source>
        <dbReference type="Proteomes" id="UP000241964"/>
    </source>
</evidence>
<dbReference type="OrthoDB" id="5570271at2"/>
<comment type="caution">
    <text evidence="2">The sequence shown here is derived from an EMBL/GenBank/DDBJ whole genome shotgun (WGS) entry which is preliminary data.</text>
</comment>
<evidence type="ECO:0000259" key="1">
    <source>
        <dbReference type="Pfam" id="PF18599"/>
    </source>
</evidence>
<dbReference type="AlphaFoldDB" id="A0A2P8FI89"/>
<dbReference type="EMBL" id="PYAS01000022">
    <property type="protein sequence ID" value="PSL21406.1"/>
    <property type="molecule type" value="Genomic_DNA"/>
</dbReference>
<gene>
    <name evidence="2" type="ORF">CLV60_12223</name>
</gene>
<accession>A0A2P8FI89</accession>
<dbReference type="RefSeq" id="WP_106599283.1">
    <property type="nucleotide sequence ID" value="NZ_PYAS01000022.1"/>
</dbReference>
<sequence length="249" mass="27891">MKNQHLEAVRQWYPNAMTSIDTIDRLLDVIEKHLGLKPEQLMHADSMCCDDVNAIQYPPRAYEMIGPFKMGGLNGYPFAGLTGMNAFAHHVPENGAVVVFYAPHIGITKEGVIGEINRIGQQANSACCGAAKGALNKLLSNQIIEGNISSLDFQMNTIEQIFLHNQARILSASNHLFEATEVMYEAIDNRIEVLVGQTQYPCKYVILVGAVFINGDRDMGSFCQYKKFDYIDLDTSERRSLMKEYFLEA</sequence>
<reference evidence="2 3" key="1">
    <citation type="submission" date="2018-03" db="EMBL/GenBank/DDBJ databases">
        <title>Genomic Encyclopedia of Archaeal and Bacterial Type Strains, Phase II (KMG-II): from individual species to whole genera.</title>
        <authorList>
            <person name="Goeker M."/>
        </authorList>
    </citation>
    <scope>NUCLEOTIDE SEQUENCE [LARGE SCALE GENOMIC DNA]</scope>
    <source>
        <strain evidence="2 3">DSM 29057</strain>
    </source>
</reference>
<proteinExistence type="predicted"/>
<name>A0A2P8FI89_9BACT</name>